<sequence>MGTHLEKPVPLIQQGKMIYDNLMKAGVTEPWLRETLSQLQIYDLRDVRYALLDPSGDVHVLYA</sequence>
<feature type="domain" description="YetF C-terminal" evidence="1">
    <location>
        <begin position="6"/>
        <end position="61"/>
    </location>
</feature>
<evidence type="ECO:0000259" key="1">
    <source>
        <dbReference type="Pfam" id="PF04239"/>
    </source>
</evidence>
<gene>
    <name evidence="2" type="ORF">C7459_108100</name>
</gene>
<dbReference type="Proteomes" id="UP000245634">
    <property type="component" value="Unassembled WGS sequence"/>
</dbReference>
<name>A0A316DAZ9_9BACL</name>
<dbReference type="RefSeq" id="WP_170119411.1">
    <property type="nucleotide sequence ID" value="NZ_QGGL01000008.1"/>
</dbReference>
<evidence type="ECO:0000313" key="2">
    <source>
        <dbReference type="EMBL" id="PWK13081.1"/>
    </source>
</evidence>
<reference evidence="2 3" key="1">
    <citation type="submission" date="2018-05" db="EMBL/GenBank/DDBJ databases">
        <title>Genomic Encyclopedia of Type Strains, Phase IV (KMG-IV): sequencing the most valuable type-strain genomes for metagenomic binning, comparative biology and taxonomic classification.</title>
        <authorList>
            <person name="Goeker M."/>
        </authorList>
    </citation>
    <scope>NUCLEOTIDE SEQUENCE [LARGE SCALE GENOMIC DNA]</scope>
    <source>
        <strain evidence="2 3">DSM 18773</strain>
    </source>
</reference>
<dbReference type="Gene3D" id="3.30.240.20">
    <property type="entry name" value="bsu07140 like domains"/>
    <property type="match status" value="1"/>
</dbReference>
<dbReference type="Pfam" id="PF04239">
    <property type="entry name" value="DUF421"/>
    <property type="match status" value="1"/>
</dbReference>
<dbReference type="EMBL" id="QGGL01000008">
    <property type="protein sequence ID" value="PWK13081.1"/>
    <property type="molecule type" value="Genomic_DNA"/>
</dbReference>
<evidence type="ECO:0000313" key="3">
    <source>
        <dbReference type="Proteomes" id="UP000245634"/>
    </source>
</evidence>
<comment type="caution">
    <text evidence="2">The sequence shown here is derived from an EMBL/GenBank/DDBJ whole genome shotgun (WGS) entry which is preliminary data.</text>
</comment>
<accession>A0A316DAZ9</accession>
<proteinExistence type="predicted"/>
<protein>
    <submittedName>
        <fullName evidence="2">Uncharacterized protein DUF421</fullName>
    </submittedName>
</protein>
<dbReference type="AlphaFoldDB" id="A0A316DAZ9"/>
<dbReference type="InterPro" id="IPR007353">
    <property type="entry name" value="DUF421"/>
</dbReference>
<dbReference type="InterPro" id="IPR023090">
    <property type="entry name" value="UPF0702_alpha/beta_dom_sf"/>
</dbReference>
<keyword evidence="3" id="KW-1185">Reference proteome</keyword>
<organism evidence="2 3">
    <name type="scientific">Tumebacillus permanentifrigoris</name>
    <dbReference type="NCBI Taxonomy" id="378543"/>
    <lineage>
        <taxon>Bacteria</taxon>
        <taxon>Bacillati</taxon>
        <taxon>Bacillota</taxon>
        <taxon>Bacilli</taxon>
        <taxon>Bacillales</taxon>
        <taxon>Alicyclobacillaceae</taxon>
        <taxon>Tumebacillus</taxon>
    </lineage>
</organism>